<name>A0AAN9UPH5_9PEZI</name>
<dbReference type="EMBL" id="JAKJXP020000034">
    <property type="protein sequence ID" value="KAK7752829.1"/>
    <property type="molecule type" value="Genomic_DNA"/>
</dbReference>
<evidence type="ECO:0000313" key="9">
    <source>
        <dbReference type="Proteomes" id="UP001320420"/>
    </source>
</evidence>
<dbReference type="PROSITE" id="PS00758">
    <property type="entry name" value="ARGE_DAPE_CPG2_1"/>
    <property type="match status" value="1"/>
</dbReference>
<dbReference type="GO" id="GO:0000328">
    <property type="term" value="C:fungal-type vacuole lumen"/>
    <property type="evidence" value="ECO:0007669"/>
    <property type="project" value="TreeGrafter"/>
</dbReference>
<evidence type="ECO:0000256" key="1">
    <source>
        <dbReference type="ARBA" id="ARBA00006247"/>
    </source>
</evidence>
<feature type="domain" description="Peptidase M20 dimerisation" evidence="7">
    <location>
        <begin position="258"/>
        <end position="403"/>
    </location>
</feature>
<comment type="similarity">
    <text evidence="1">Belongs to the peptidase M20A family.</text>
</comment>
<comment type="caution">
    <text evidence="8">The sequence shown here is derived from an EMBL/GenBank/DDBJ whole genome shotgun (WGS) entry which is preliminary data.</text>
</comment>
<evidence type="ECO:0000256" key="4">
    <source>
        <dbReference type="ARBA" id="ARBA00022801"/>
    </source>
</evidence>
<evidence type="ECO:0000256" key="3">
    <source>
        <dbReference type="ARBA" id="ARBA00022723"/>
    </source>
</evidence>
<keyword evidence="2" id="KW-0645">Protease</keyword>
<proteinExistence type="inferred from homology"/>
<protein>
    <recommendedName>
        <fullName evidence="7">Peptidase M20 dimerisation domain-containing protein</fullName>
    </recommendedName>
</protein>
<keyword evidence="6" id="KW-0732">Signal</keyword>
<dbReference type="CDD" id="cd05674">
    <property type="entry name" value="M20_yscS"/>
    <property type="match status" value="1"/>
</dbReference>
<dbReference type="PANTHER" id="PTHR45962:SF1">
    <property type="entry name" value="N-FATTY-ACYL-AMINO ACID SYNTHASE_HYDROLASE PM20D1"/>
    <property type="match status" value="1"/>
</dbReference>
<dbReference type="GO" id="GO:0051603">
    <property type="term" value="P:proteolysis involved in protein catabolic process"/>
    <property type="evidence" value="ECO:0007669"/>
    <property type="project" value="TreeGrafter"/>
</dbReference>
<dbReference type="InterPro" id="IPR002933">
    <property type="entry name" value="Peptidase_M20"/>
</dbReference>
<gene>
    <name evidence="8" type="ORF">SLS62_005171</name>
</gene>
<keyword evidence="3" id="KW-0479">Metal-binding</keyword>
<dbReference type="Proteomes" id="UP001320420">
    <property type="component" value="Unassembled WGS sequence"/>
</dbReference>
<dbReference type="SUPFAM" id="SSF53187">
    <property type="entry name" value="Zn-dependent exopeptidases"/>
    <property type="match status" value="1"/>
</dbReference>
<keyword evidence="4" id="KW-0378">Hydrolase</keyword>
<dbReference type="InterPro" id="IPR036264">
    <property type="entry name" value="Bact_exopeptidase_dim_dom"/>
</dbReference>
<dbReference type="Gene3D" id="3.30.70.360">
    <property type="match status" value="1"/>
</dbReference>
<dbReference type="Pfam" id="PF01546">
    <property type="entry name" value="Peptidase_M20"/>
    <property type="match status" value="1"/>
</dbReference>
<evidence type="ECO:0000256" key="6">
    <source>
        <dbReference type="SAM" id="SignalP"/>
    </source>
</evidence>
<keyword evidence="5" id="KW-0862">Zinc</keyword>
<dbReference type="InterPro" id="IPR047177">
    <property type="entry name" value="Pept_M20A"/>
</dbReference>
<dbReference type="SUPFAM" id="SSF55031">
    <property type="entry name" value="Bacterial exopeptidase dimerisation domain"/>
    <property type="match status" value="1"/>
</dbReference>
<organism evidence="8 9">
    <name type="scientific">Diatrype stigma</name>
    <dbReference type="NCBI Taxonomy" id="117547"/>
    <lineage>
        <taxon>Eukaryota</taxon>
        <taxon>Fungi</taxon>
        <taxon>Dikarya</taxon>
        <taxon>Ascomycota</taxon>
        <taxon>Pezizomycotina</taxon>
        <taxon>Sordariomycetes</taxon>
        <taxon>Xylariomycetidae</taxon>
        <taxon>Xylariales</taxon>
        <taxon>Diatrypaceae</taxon>
        <taxon>Diatrype</taxon>
    </lineage>
</organism>
<evidence type="ECO:0000256" key="5">
    <source>
        <dbReference type="ARBA" id="ARBA00022833"/>
    </source>
</evidence>
<reference evidence="8 9" key="1">
    <citation type="submission" date="2024-02" db="EMBL/GenBank/DDBJ databases">
        <title>De novo assembly and annotation of 12 fungi associated with fruit tree decline syndrome in Ontario, Canada.</title>
        <authorList>
            <person name="Sulman M."/>
            <person name="Ellouze W."/>
            <person name="Ilyukhin E."/>
        </authorList>
    </citation>
    <scope>NUCLEOTIDE SEQUENCE [LARGE SCALE GENOMIC DNA]</scope>
    <source>
        <strain evidence="8 9">M11/M66-122</strain>
    </source>
</reference>
<dbReference type="GO" id="GO:0046872">
    <property type="term" value="F:metal ion binding"/>
    <property type="evidence" value="ECO:0007669"/>
    <property type="project" value="UniProtKB-KW"/>
</dbReference>
<dbReference type="Pfam" id="PF07687">
    <property type="entry name" value="M20_dimer"/>
    <property type="match status" value="1"/>
</dbReference>
<dbReference type="InterPro" id="IPR011650">
    <property type="entry name" value="Peptidase_M20_dimer"/>
</dbReference>
<dbReference type="InterPro" id="IPR001261">
    <property type="entry name" value="ArgE/DapE_CS"/>
</dbReference>
<dbReference type="GO" id="GO:0004180">
    <property type="term" value="F:carboxypeptidase activity"/>
    <property type="evidence" value="ECO:0007669"/>
    <property type="project" value="TreeGrafter"/>
</dbReference>
<evidence type="ECO:0000259" key="7">
    <source>
        <dbReference type="Pfam" id="PF07687"/>
    </source>
</evidence>
<evidence type="ECO:0000313" key="8">
    <source>
        <dbReference type="EMBL" id="KAK7752829.1"/>
    </source>
</evidence>
<sequence>MWSPLILVTGSLLAPVTSAAVTGLVVESRGQQILGDATENNNFECNLPPALSPSSDGLPSAQDIFSGEDALLKQVERHSTIVKIPSISYDDNGDPGEDPRWDVFYELHKAFAYLYPHVIGLVYTIQGSDPSLKPLLLAAHQDVVPVADAATWKYPPFSAHFDGRWLWGRGSSDDKNSLTALFSALETLLGNSEWVPKRTIVLALGFDEESSGRRGAGTIGPFLEERYGKYGIALLLDEGGMGLELLGNDTLYALPAVTEKGHIDIWLELHVNGGHSSIPFPHTGIGIVSDIVNQLESNPWEPKLVQGSPIHNHLVCQAKYSPDASPKITDLINSGDLKTLTQELVSIDRPTQYRIQTSQSADYFQGGVKINAMPEYIKLGVNHRVAPHNSIQEAKANFVKQIQPFVKKFSLTVKAFEGEDHNPEGLGLLLDEGDVVPMYDVDYNGTLILSSSQVTLNAPVSPTSGPVWDLFSGTIQHSFAFDGGRVVPVGELMTGNTDTRHYLSKYRPGRTPFHLAYKHI</sequence>
<accession>A0AAN9UPH5</accession>
<keyword evidence="9" id="KW-1185">Reference proteome</keyword>
<evidence type="ECO:0000256" key="2">
    <source>
        <dbReference type="ARBA" id="ARBA00022670"/>
    </source>
</evidence>
<dbReference type="Gene3D" id="3.40.630.10">
    <property type="entry name" value="Zn peptidases"/>
    <property type="match status" value="1"/>
</dbReference>
<feature type="chain" id="PRO_5042959764" description="Peptidase M20 dimerisation domain-containing protein" evidence="6">
    <location>
        <begin position="20"/>
        <end position="520"/>
    </location>
</feature>
<feature type="signal peptide" evidence="6">
    <location>
        <begin position="1"/>
        <end position="19"/>
    </location>
</feature>
<dbReference type="PANTHER" id="PTHR45962">
    <property type="entry name" value="N-FATTY-ACYL-AMINO ACID SYNTHASE/HYDROLASE PM20D1"/>
    <property type="match status" value="1"/>
</dbReference>
<dbReference type="AlphaFoldDB" id="A0AAN9UPH5"/>